<dbReference type="Proteomes" id="UP001156881">
    <property type="component" value="Unassembled WGS sequence"/>
</dbReference>
<reference evidence="3" key="4">
    <citation type="submission" date="2023-01" db="EMBL/GenBank/DDBJ databases">
        <title>Draft genome sequence of Methylobacterium brachythecii strain NBRC 107710.</title>
        <authorList>
            <person name="Sun Q."/>
            <person name="Mori K."/>
        </authorList>
    </citation>
    <scope>NUCLEOTIDE SEQUENCE</scope>
    <source>
        <strain evidence="3">NBRC 107710</strain>
    </source>
</reference>
<evidence type="ECO:0000313" key="3">
    <source>
        <dbReference type="EMBL" id="GLS43404.1"/>
    </source>
</evidence>
<dbReference type="RefSeq" id="WP_183501278.1">
    <property type="nucleotide sequence ID" value="NZ_BSPG01000005.1"/>
</dbReference>
<gene>
    <name evidence="3" type="ORF">GCM10007884_13890</name>
    <name evidence="4" type="ORF">GGR33_000007</name>
</gene>
<proteinExistence type="predicted"/>
<feature type="compositionally biased region" description="Low complexity" evidence="1">
    <location>
        <begin position="211"/>
        <end position="225"/>
    </location>
</feature>
<evidence type="ECO:0000313" key="4">
    <source>
        <dbReference type="EMBL" id="MBB3900527.1"/>
    </source>
</evidence>
<accession>A0A7W6AIL4</accession>
<evidence type="ECO:0000313" key="5">
    <source>
        <dbReference type="Proteomes" id="UP000517759"/>
    </source>
</evidence>
<feature type="signal peptide" evidence="2">
    <location>
        <begin position="1"/>
        <end position="23"/>
    </location>
</feature>
<dbReference type="EMBL" id="BSPG01000005">
    <property type="protein sequence ID" value="GLS43404.1"/>
    <property type="molecule type" value="Genomic_DNA"/>
</dbReference>
<sequence length="225" mass="22431">MRGRGHLVAALALSLAGIGAAQAETGGFFKNMFGGGGGGGGESGGGDATPLLRGPKLQDPDEAYCPQIDVRDGGAAIQAYAGAPGDSGRLRHQITFGQMSRECGVLPGGAVRVRVGVQVRALLGPAGGAGTFDAPLTVSLKYNDKVVATHTRRVAVSIPAGAALGQTSVVDDGLQVPADMAVGYEIEVALAGTAPKPKAKSAGRRTRKAPAEAVAAPAEPALDAQ</sequence>
<evidence type="ECO:0000256" key="1">
    <source>
        <dbReference type="SAM" id="MobiDB-lite"/>
    </source>
</evidence>
<evidence type="ECO:0000313" key="6">
    <source>
        <dbReference type="Proteomes" id="UP001156881"/>
    </source>
</evidence>
<comment type="caution">
    <text evidence="4">The sequence shown here is derived from an EMBL/GenBank/DDBJ whole genome shotgun (WGS) entry which is preliminary data.</text>
</comment>
<keyword evidence="6" id="KW-1185">Reference proteome</keyword>
<keyword evidence="2" id="KW-0732">Signal</keyword>
<feature type="chain" id="PRO_5031431631" evidence="2">
    <location>
        <begin position="24"/>
        <end position="225"/>
    </location>
</feature>
<feature type="region of interest" description="Disordered" evidence="1">
    <location>
        <begin position="195"/>
        <end position="225"/>
    </location>
</feature>
<feature type="compositionally biased region" description="Basic residues" evidence="1">
    <location>
        <begin position="197"/>
        <end position="208"/>
    </location>
</feature>
<dbReference type="Proteomes" id="UP000517759">
    <property type="component" value="Unassembled WGS sequence"/>
</dbReference>
<reference evidence="6" key="2">
    <citation type="journal article" date="2019" name="Int. J. Syst. Evol. Microbiol.">
        <title>The Global Catalogue of Microorganisms (GCM) 10K type strain sequencing project: providing services to taxonomists for standard genome sequencing and annotation.</title>
        <authorList>
            <consortium name="The Broad Institute Genomics Platform"/>
            <consortium name="The Broad Institute Genome Sequencing Center for Infectious Disease"/>
            <person name="Wu L."/>
            <person name="Ma J."/>
        </authorList>
    </citation>
    <scope>NUCLEOTIDE SEQUENCE [LARGE SCALE GENOMIC DNA]</scope>
    <source>
        <strain evidence="6">NBRC 107710</strain>
    </source>
</reference>
<reference evidence="3" key="1">
    <citation type="journal article" date="2014" name="Int. J. Syst. Evol. Microbiol.">
        <title>Complete genome of a new Firmicutes species belonging to the dominant human colonic microbiota ('Ruminococcus bicirculans') reveals two chromosomes and a selective capacity to utilize plant glucans.</title>
        <authorList>
            <consortium name="NISC Comparative Sequencing Program"/>
            <person name="Wegmann U."/>
            <person name="Louis P."/>
            <person name="Goesmann A."/>
            <person name="Henrissat B."/>
            <person name="Duncan S.H."/>
            <person name="Flint H.J."/>
        </authorList>
    </citation>
    <scope>NUCLEOTIDE SEQUENCE</scope>
    <source>
        <strain evidence="3">NBRC 107710</strain>
    </source>
</reference>
<reference evidence="4 5" key="3">
    <citation type="submission" date="2020-08" db="EMBL/GenBank/DDBJ databases">
        <title>Genomic Encyclopedia of Type Strains, Phase IV (KMG-IV): sequencing the most valuable type-strain genomes for metagenomic binning, comparative biology and taxonomic classification.</title>
        <authorList>
            <person name="Goeker M."/>
        </authorList>
    </citation>
    <scope>NUCLEOTIDE SEQUENCE [LARGE SCALE GENOMIC DNA]</scope>
    <source>
        <strain evidence="4 5">DSM 24105</strain>
    </source>
</reference>
<protein>
    <submittedName>
        <fullName evidence="4">Uncharacterized protein</fullName>
    </submittedName>
</protein>
<evidence type="ECO:0000256" key="2">
    <source>
        <dbReference type="SAM" id="SignalP"/>
    </source>
</evidence>
<organism evidence="4 5">
    <name type="scientific">Methylobacterium brachythecii</name>
    <dbReference type="NCBI Taxonomy" id="1176177"/>
    <lineage>
        <taxon>Bacteria</taxon>
        <taxon>Pseudomonadati</taxon>
        <taxon>Pseudomonadota</taxon>
        <taxon>Alphaproteobacteria</taxon>
        <taxon>Hyphomicrobiales</taxon>
        <taxon>Methylobacteriaceae</taxon>
        <taxon>Methylobacterium</taxon>
    </lineage>
</organism>
<dbReference type="EMBL" id="JACIDN010000001">
    <property type="protein sequence ID" value="MBB3900527.1"/>
    <property type="molecule type" value="Genomic_DNA"/>
</dbReference>
<name>A0A7W6AIL4_9HYPH</name>
<dbReference type="AlphaFoldDB" id="A0A7W6AIL4"/>